<evidence type="ECO:0000256" key="22">
    <source>
        <dbReference type="SAM" id="SignalP"/>
    </source>
</evidence>
<keyword evidence="25" id="KW-1185">Reference proteome</keyword>
<dbReference type="InterPro" id="IPR050732">
    <property type="entry name" value="Beta-glucan_modifiers"/>
</dbReference>
<evidence type="ECO:0000256" key="4">
    <source>
        <dbReference type="ARBA" id="ARBA00008773"/>
    </source>
</evidence>
<evidence type="ECO:0000256" key="15">
    <source>
        <dbReference type="ARBA" id="ARBA00023288"/>
    </source>
</evidence>
<feature type="region of interest" description="Disordered" evidence="21">
    <location>
        <begin position="320"/>
        <end position="405"/>
    </location>
</feature>
<dbReference type="GO" id="GO:0009277">
    <property type="term" value="C:fungal-type cell wall"/>
    <property type="evidence" value="ECO:0007669"/>
    <property type="project" value="TreeGrafter"/>
</dbReference>
<evidence type="ECO:0000256" key="1">
    <source>
        <dbReference type="ARBA" id="ARBA00000382"/>
    </source>
</evidence>
<name>A0A1Z5T2R5_HORWE</name>
<dbReference type="AlphaFoldDB" id="A0A1Z5T2R5"/>
<dbReference type="InParanoid" id="A0A1Z5T2R5"/>
<dbReference type="GO" id="GO:0042973">
    <property type="term" value="F:glucan endo-1,3-beta-D-glucosidase activity"/>
    <property type="evidence" value="ECO:0007669"/>
    <property type="project" value="UniProtKB-EC"/>
</dbReference>
<keyword evidence="13" id="KW-0325">Glycoprotein</keyword>
<feature type="compositionally biased region" description="Low complexity" evidence="21">
    <location>
        <begin position="320"/>
        <end position="351"/>
    </location>
</feature>
<dbReference type="OrthoDB" id="77201at2759"/>
<evidence type="ECO:0000256" key="13">
    <source>
        <dbReference type="ARBA" id="ARBA00023180"/>
    </source>
</evidence>
<dbReference type="GO" id="GO:0005886">
    <property type="term" value="C:plasma membrane"/>
    <property type="evidence" value="ECO:0007669"/>
    <property type="project" value="UniProtKB-SubCell"/>
</dbReference>
<comment type="catalytic activity">
    <reaction evidence="1">
        <text>Hydrolysis of (1-&gt;3)-beta-D-glucosidic linkages in (1-&gt;3)-beta-D-glucans.</text>
        <dbReference type="EC" id="3.2.1.39"/>
    </reaction>
</comment>
<feature type="compositionally biased region" description="Low complexity" evidence="21">
    <location>
        <begin position="359"/>
        <end position="376"/>
    </location>
</feature>
<dbReference type="SUPFAM" id="SSF51445">
    <property type="entry name" value="(Trans)glycosidases"/>
    <property type="match status" value="1"/>
</dbReference>
<evidence type="ECO:0000313" key="25">
    <source>
        <dbReference type="Proteomes" id="UP000194280"/>
    </source>
</evidence>
<accession>A0A1Z5T2R5</accession>
<dbReference type="EMBL" id="MUNK01000142">
    <property type="protein sequence ID" value="OTA30344.1"/>
    <property type="molecule type" value="Genomic_DNA"/>
</dbReference>
<dbReference type="Pfam" id="PF09792">
    <property type="entry name" value="But2"/>
    <property type="match status" value="1"/>
</dbReference>
<evidence type="ECO:0000256" key="20">
    <source>
        <dbReference type="ARBA" id="ARBA00032906"/>
    </source>
</evidence>
<keyword evidence="14" id="KW-0119">Carbohydrate metabolism</keyword>
<evidence type="ECO:0000256" key="18">
    <source>
        <dbReference type="ARBA" id="ARBA00025152"/>
    </source>
</evidence>
<organism evidence="24 25">
    <name type="scientific">Hortaea werneckii EXF-2000</name>
    <dbReference type="NCBI Taxonomy" id="1157616"/>
    <lineage>
        <taxon>Eukaryota</taxon>
        <taxon>Fungi</taxon>
        <taxon>Dikarya</taxon>
        <taxon>Ascomycota</taxon>
        <taxon>Pezizomycotina</taxon>
        <taxon>Dothideomycetes</taxon>
        <taxon>Dothideomycetidae</taxon>
        <taxon>Mycosphaerellales</taxon>
        <taxon>Teratosphaeriaceae</taxon>
        <taxon>Hortaea</taxon>
    </lineage>
</organism>
<dbReference type="PANTHER" id="PTHR16631:SF13">
    <property type="entry name" value="GLUCAN ENDO-1,3-BETA-GLUCOSIDASE EGLC-RELATED"/>
    <property type="match status" value="1"/>
</dbReference>
<dbReference type="GO" id="GO:0005576">
    <property type="term" value="C:extracellular region"/>
    <property type="evidence" value="ECO:0007669"/>
    <property type="project" value="TreeGrafter"/>
</dbReference>
<comment type="subcellular location">
    <subcellularLocation>
        <location evidence="3">Cell membrane</location>
        <topology evidence="3">Lipid-anchor</topology>
        <topology evidence="3">GPI-anchor</topology>
    </subcellularLocation>
    <subcellularLocation>
        <location evidence="2">Secreted</location>
        <location evidence="2">Cell wall</location>
    </subcellularLocation>
</comment>
<dbReference type="VEuPathDB" id="FungiDB:BTJ68_09318"/>
<comment type="similarity">
    <text evidence="4">Belongs to the glycosyl hydrolase 17 family.</text>
</comment>
<dbReference type="PANTHER" id="PTHR16631">
    <property type="entry name" value="GLUCAN 1,3-BETA-GLUCOSIDASE"/>
    <property type="match status" value="1"/>
</dbReference>
<keyword evidence="11" id="KW-0378">Hydrolase</keyword>
<evidence type="ECO:0000256" key="9">
    <source>
        <dbReference type="ARBA" id="ARBA00022622"/>
    </source>
</evidence>
<dbReference type="EC" id="3.2.1.39" evidence="5"/>
<feature type="chain" id="PRO_5013142828" description="Probable glucan endo-1,3-beta-glucosidase eglC" evidence="22">
    <location>
        <begin position="19"/>
        <end position="681"/>
    </location>
</feature>
<dbReference type="Proteomes" id="UP000194280">
    <property type="component" value="Unassembled WGS sequence"/>
</dbReference>
<evidence type="ECO:0000256" key="10">
    <source>
        <dbReference type="ARBA" id="ARBA00022729"/>
    </source>
</evidence>
<dbReference type="GO" id="GO:0098552">
    <property type="term" value="C:side of membrane"/>
    <property type="evidence" value="ECO:0007669"/>
    <property type="project" value="UniProtKB-KW"/>
</dbReference>
<dbReference type="STRING" id="1157616.A0A1Z5T2R5"/>
<dbReference type="FunFam" id="3.20.20.80:FF:000233">
    <property type="entry name" value="Probable glucan endo-1,3-beta-glucosidase eglC"/>
    <property type="match status" value="1"/>
</dbReference>
<sequence>MHISTLAAAASALATVSAQYTGFNYGNRFTDGSFKQQSDFQAEFNKAKSLAGTNGEFTSARLFTMIQGGTTNTPISAIPAAIDTQTSLLLGLWASAGQANFDNEVIALQSAIEQYGSEFIDLIAGISVGSEDLYRISPTGIENDSGLGAEPQELVSYINQVRDAIAGTAASSKTIGHVDTWTAWVNGSNSAVTEACDWLGMDAYPYFQTTIDNSIDVANSTFYEALDATEGASMGKPVWVTETGWPVIGETLNQAVAGTENAEIYWSEVACSLIGNRNIWWYILQDAAPTAPATSFGVVGADLSSAPLYDLSCPANSGAASSSASSATSSPTSMASSATAPASSAEGASSADITNATPGPQTSPSSVSISQSTGSVAASSEGNVPSNQPGSGSQGSAVESSMKASSTAPVATSSAMTQVSSMAPVASSSVMTKGGKTYTTYQTTMVTITSCPEACTTTVAPSTKGGNSMAESAYGSAGVWSFKESAPVSKPTTTGTVGTASPSPAASSATTPAAPSGSGCPANLDGEYQYPRLIVPVSSENKDKAYGTSYNGTISPSVSSIFNFDLPYSYEGQTCSLVFLFPEQDQLETSAFTFNGKGGLTVNELSSPATEQTTYNSVPKAAVEGIGAISEVRPGNSYVVASHECNAGARQSFEFMSTGGLDLEFFQDYNPSPIGAYITVC</sequence>
<evidence type="ECO:0000256" key="5">
    <source>
        <dbReference type="ARBA" id="ARBA00012780"/>
    </source>
</evidence>
<dbReference type="InterPro" id="IPR018620">
    <property type="entry name" value="Ubiquitin3-bd_protein_But2_C"/>
</dbReference>
<evidence type="ECO:0000256" key="14">
    <source>
        <dbReference type="ARBA" id="ARBA00023277"/>
    </source>
</evidence>
<keyword evidence="16" id="KW-0961">Cell wall biogenesis/degradation</keyword>
<keyword evidence="10 22" id="KW-0732">Signal</keyword>
<gene>
    <name evidence="24" type="ORF">BTJ68_09318</name>
</gene>
<feature type="compositionally biased region" description="Low complexity" evidence="21">
    <location>
        <begin position="498"/>
        <end position="519"/>
    </location>
</feature>
<dbReference type="GO" id="GO:0000272">
    <property type="term" value="P:polysaccharide catabolic process"/>
    <property type="evidence" value="ECO:0007669"/>
    <property type="project" value="UniProtKB-KW"/>
</dbReference>
<keyword evidence="8" id="KW-0964">Secreted</keyword>
<keyword evidence="9" id="KW-0336">GPI-anchor</keyword>
<keyword evidence="15" id="KW-0449">Lipoprotein</keyword>
<dbReference type="GO" id="GO:0009986">
    <property type="term" value="C:cell surface"/>
    <property type="evidence" value="ECO:0007669"/>
    <property type="project" value="TreeGrafter"/>
</dbReference>
<evidence type="ECO:0000313" key="24">
    <source>
        <dbReference type="EMBL" id="OTA30344.1"/>
    </source>
</evidence>
<evidence type="ECO:0000256" key="11">
    <source>
        <dbReference type="ARBA" id="ARBA00022801"/>
    </source>
</evidence>
<comment type="function">
    <text evidence="18">Glucanases play a role in cell expansion during growth, in cell-cell fusion during mating, and in spore release during sporulation. This enzyme may be involved in beta-glucan degradation and also function biosynthetically as a transglycosylase.</text>
</comment>
<dbReference type="GO" id="GO:0071555">
    <property type="term" value="P:cell wall organization"/>
    <property type="evidence" value="ECO:0007669"/>
    <property type="project" value="UniProtKB-KW"/>
</dbReference>
<reference evidence="24 25" key="1">
    <citation type="submission" date="2017-01" db="EMBL/GenBank/DDBJ databases">
        <title>The recent genome duplication of the halophilic yeast Hortaea werneckii: insights from long-read sequencing.</title>
        <authorList>
            <person name="Sinha S."/>
            <person name="Flibotte S."/>
            <person name="Neira M."/>
            <person name="Lenassi M."/>
            <person name="Gostincar C."/>
            <person name="Stajich J.E."/>
            <person name="Nislow C.E."/>
        </authorList>
    </citation>
    <scope>NUCLEOTIDE SEQUENCE [LARGE SCALE GENOMIC DNA]</scope>
    <source>
        <strain evidence="24 25">EXF-2000</strain>
    </source>
</reference>
<feature type="domain" description="Ubiquitin 3 binding protein But2 C-terminal" evidence="23">
    <location>
        <begin position="529"/>
        <end position="671"/>
    </location>
</feature>
<keyword evidence="17" id="KW-0624">Polysaccharide degradation</keyword>
<proteinExistence type="inferred from homology"/>
<keyword evidence="7" id="KW-0134">Cell wall</keyword>
<evidence type="ECO:0000256" key="7">
    <source>
        <dbReference type="ARBA" id="ARBA00022512"/>
    </source>
</evidence>
<evidence type="ECO:0000256" key="2">
    <source>
        <dbReference type="ARBA" id="ARBA00004191"/>
    </source>
</evidence>
<evidence type="ECO:0000256" key="16">
    <source>
        <dbReference type="ARBA" id="ARBA00023316"/>
    </source>
</evidence>
<dbReference type="InterPro" id="IPR017853">
    <property type="entry name" value="GH"/>
</dbReference>
<feature type="signal peptide" evidence="22">
    <location>
        <begin position="1"/>
        <end position="18"/>
    </location>
</feature>
<protein>
    <recommendedName>
        <fullName evidence="6">Probable glucan endo-1,3-beta-glucosidase eglC</fullName>
        <ecNumber evidence="5">3.2.1.39</ecNumber>
    </recommendedName>
    <alternativeName>
        <fullName evidence="19">Endo-1,3-beta-glucanase eglC</fullName>
    </alternativeName>
    <alternativeName>
        <fullName evidence="20">Laminarinase eglC</fullName>
    </alternativeName>
</protein>
<feature type="compositionally biased region" description="Low complexity" evidence="21">
    <location>
        <begin position="385"/>
        <end position="396"/>
    </location>
</feature>
<evidence type="ECO:0000256" key="19">
    <source>
        <dbReference type="ARBA" id="ARBA00032134"/>
    </source>
</evidence>
<evidence type="ECO:0000256" key="6">
    <source>
        <dbReference type="ARBA" id="ARBA00019762"/>
    </source>
</evidence>
<feature type="region of interest" description="Disordered" evidence="21">
    <location>
        <begin position="488"/>
        <end position="522"/>
    </location>
</feature>
<evidence type="ECO:0000256" key="8">
    <source>
        <dbReference type="ARBA" id="ARBA00022525"/>
    </source>
</evidence>
<evidence type="ECO:0000259" key="23">
    <source>
        <dbReference type="Pfam" id="PF09792"/>
    </source>
</evidence>
<dbReference type="Gene3D" id="3.20.20.80">
    <property type="entry name" value="Glycosidases"/>
    <property type="match status" value="1"/>
</dbReference>
<evidence type="ECO:0000256" key="3">
    <source>
        <dbReference type="ARBA" id="ARBA00004609"/>
    </source>
</evidence>
<keyword evidence="12" id="KW-0472">Membrane</keyword>
<evidence type="ECO:0000256" key="17">
    <source>
        <dbReference type="ARBA" id="ARBA00023326"/>
    </source>
</evidence>
<evidence type="ECO:0000256" key="21">
    <source>
        <dbReference type="SAM" id="MobiDB-lite"/>
    </source>
</evidence>
<evidence type="ECO:0000256" key="12">
    <source>
        <dbReference type="ARBA" id="ARBA00023136"/>
    </source>
</evidence>
<comment type="caution">
    <text evidence="24">The sequence shown here is derived from an EMBL/GenBank/DDBJ whole genome shotgun (WGS) entry which is preliminary data.</text>
</comment>